<evidence type="ECO:0000313" key="11">
    <source>
        <dbReference type="Proteomes" id="UP001057520"/>
    </source>
</evidence>
<evidence type="ECO:0000256" key="6">
    <source>
        <dbReference type="ARBA" id="ARBA00022777"/>
    </source>
</evidence>
<dbReference type="EMBL" id="CP096040">
    <property type="protein sequence ID" value="USQ98622.1"/>
    <property type="molecule type" value="Genomic_DNA"/>
</dbReference>
<dbReference type="InterPro" id="IPR036890">
    <property type="entry name" value="HATPase_C_sf"/>
</dbReference>
<name>A0ABY5A2Y5_9CAUL</name>
<evidence type="ECO:0000256" key="7">
    <source>
        <dbReference type="ARBA" id="ARBA00022840"/>
    </source>
</evidence>
<keyword evidence="11" id="KW-1185">Reference proteome</keyword>
<organism evidence="10 11">
    <name type="scientific">Caulobacter segnis</name>
    <dbReference type="NCBI Taxonomy" id="88688"/>
    <lineage>
        <taxon>Bacteria</taxon>
        <taxon>Pseudomonadati</taxon>
        <taxon>Pseudomonadota</taxon>
        <taxon>Alphaproteobacteria</taxon>
        <taxon>Caulobacterales</taxon>
        <taxon>Caulobacteraceae</taxon>
        <taxon>Caulobacter</taxon>
    </lineage>
</organism>
<keyword evidence="3" id="KW-0597">Phosphoprotein</keyword>
<evidence type="ECO:0000256" key="8">
    <source>
        <dbReference type="SAM" id="Phobius"/>
    </source>
</evidence>
<dbReference type="Gene3D" id="3.30.450.20">
    <property type="entry name" value="PAS domain"/>
    <property type="match status" value="2"/>
</dbReference>
<dbReference type="EC" id="2.7.13.3" evidence="2"/>
<keyword evidence="7" id="KW-0067">ATP-binding</keyword>
<evidence type="ECO:0000256" key="2">
    <source>
        <dbReference type="ARBA" id="ARBA00012438"/>
    </source>
</evidence>
<evidence type="ECO:0000256" key="1">
    <source>
        <dbReference type="ARBA" id="ARBA00000085"/>
    </source>
</evidence>
<dbReference type="CDD" id="cd18773">
    <property type="entry name" value="PDC1_HK_sensor"/>
    <property type="match status" value="1"/>
</dbReference>
<dbReference type="SMART" id="SM00911">
    <property type="entry name" value="HWE_HK"/>
    <property type="match status" value="1"/>
</dbReference>
<dbReference type="CDD" id="cd18774">
    <property type="entry name" value="PDC2_HK_sensor"/>
    <property type="match status" value="1"/>
</dbReference>
<keyword evidence="8" id="KW-0472">Membrane</keyword>
<feature type="transmembrane region" description="Helical" evidence="8">
    <location>
        <begin position="290"/>
        <end position="311"/>
    </location>
</feature>
<keyword evidence="8" id="KW-0812">Transmembrane</keyword>
<comment type="catalytic activity">
    <reaction evidence="1">
        <text>ATP + protein L-histidine = ADP + protein N-phospho-L-histidine.</text>
        <dbReference type="EC" id="2.7.13.3"/>
    </reaction>
</comment>
<reference evidence="10 11" key="1">
    <citation type="submission" date="2022-04" db="EMBL/GenBank/DDBJ databases">
        <title>Genome sequence of soybean root-associated Caulobacter segnis RL271.</title>
        <authorList>
            <person name="Longley R."/>
            <person name="Bonito G."/>
            <person name="Trigodet F."/>
            <person name="Crosson S."/>
            <person name="Fiebig A."/>
        </authorList>
    </citation>
    <scope>NUCLEOTIDE SEQUENCE [LARGE SCALE GENOMIC DNA]</scope>
    <source>
        <strain evidence="10 11">RL271</strain>
    </source>
</reference>
<feature type="domain" description="Signal transduction histidine kinase HWE region" evidence="9">
    <location>
        <begin position="373"/>
        <end position="454"/>
    </location>
</feature>
<keyword evidence="6 10" id="KW-0418">Kinase</keyword>
<evidence type="ECO:0000256" key="5">
    <source>
        <dbReference type="ARBA" id="ARBA00022741"/>
    </source>
</evidence>
<dbReference type="InterPro" id="IPR011102">
    <property type="entry name" value="Sig_transdc_His_kinase_HWE"/>
</dbReference>
<sequence>MDGSGGESLEGEDYGARRRVGSVRGRLVLLSVSLLVPALLSMGLLLATADRESRGQLYQQLVTTARALSGAVDRQAAVGISVAETLATDQALLNGDWADFHARAQRVAQKRPGWIVVSDLDGQQILNTLKPYGEPLPRSPRANELTNALLAGRSKISDLRQGKVSGKPVITVATPIMVKGETYILSYVVEAQSFTSVFRQQRVPDNWVATLLDNNRRVIARSRLNEKFTGALASKDMEDNLRHSTEGVNKSQSLEGVPTMVAYTRSPQTGWTLVVAIPRRDLTSTVNRSVALGGGIFLVLLGLGIAVSLVYSRRINDDMRQLVLDAQAIGRRESLPPANPASLEEIAAVHAALRSASRELKAREERQGVMINELNHRVKNTLATVQALARQTFAKVPNLEDGGAPLEVFTDRLIALSAAHDLLTRSGWREADMGALVAASVGAHVERVDRAGPEIALAPHTAVGLSMVFHELATNSAKYGALSAPGGRVEITWRLDPVTDVLAFTWRDVGGPPVKPPAQPGFGTRLIEGSIRREQKGQARFDFRPDGLVFEASLPLPEQARWSNAF</sequence>
<keyword evidence="5" id="KW-0547">Nucleotide-binding</keyword>
<keyword evidence="8" id="KW-1133">Transmembrane helix</keyword>
<dbReference type="Proteomes" id="UP001057520">
    <property type="component" value="Chromosome"/>
</dbReference>
<dbReference type="PANTHER" id="PTHR41523:SF7">
    <property type="entry name" value="HISTIDINE KINASE"/>
    <property type="match status" value="1"/>
</dbReference>
<keyword evidence="4" id="KW-0808">Transferase</keyword>
<proteinExistence type="predicted"/>
<evidence type="ECO:0000256" key="3">
    <source>
        <dbReference type="ARBA" id="ARBA00022553"/>
    </source>
</evidence>
<feature type="transmembrane region" description="Helical" evidence="8">
    <location>
        <begin position="27"/>
        <end position="47"/>
    </location>
</feature>
<protein>
    <recommendedName>
        <fullName evidence="2">histidine kinase</fullName>
        <ecNumber evidence="2">2.7.13.3</ecNumber>
    </recommendedName>
</protein>
<evidence type="ECO:0000313" key="10">
    <source>
        <dbReference type="EMBL" id="USQ98622.1"/>
    </source>
</evidence>
<evidence type="ECO:0000256" key="4">
    <source>
        <dbReference type="ARBA" id="ARBA00022679"/>
    </source>
</evidence>
<evidence type="ECO:0000259" key="9">
    <source>
        <dbReference type="SMART" id="SM00911"/>
    </source>
</evidence>
<dbReference type="Gene3D" id="3.30.565.10">
    <property type="entry name" value="Histidine kinase-like ATPase, C-terminal domain"/>
    <property type="match status" value="1"/>
</dbReference>
<dbReference type="PANTHER" id="PTHR41523">
    <property type="entry name" value="TWO-COMPONENT SYSTEM SENSOR PROTEIN"/>
    <property type="match status" value="1"/>
</dbReference>
<dbReference type="GO" id="GO:0016301">
    <property type="term" value="F:kinase activity"/>
    <property type="evidence" value="ECO:0007669"/>
    <property type="project" value="UniProtKB-KW"/>
</dbReference>
<gene>
    <name evidence="10" type="ORF">MZV50_20515</name>
</gene>
<dbReference type="Pfam" id="PF07536">
    <property type="entry name" value="HWE_HK"/>
    <property type="match status" value="1"/>
</dbReference>
<accession>A0ABY5A2Y5</accession>